<name>A0A6P2BYK8_9ACTN</name>
<dbReference type="InterPro" id="IPR023393">
    <property type="entry name" value="START-like_dom_sf"/>
</dbReference>
<protein>
    <submittedName>
        <fullName evidence="1">SRPBCC family protein</fullName>
    </submittedName>
</protein>
<proteinExistence type="predicted"/>
<keyword evidence="2" id="KW-1185">Reference proteome</keyword>
<comment type="caution">
    <text evidence="1">The sequence shown here is derived from an EMBL/GenBank/DDBJ whole genome shotgun (WGS) entry which is preliminary data.</text>
</comment>
<dbReference type="Proteomes" id="UP000460272">
    <property type="component" value="Unassembled WGS sequence"/>
</dbReference>
<dbReference type="EMBL" id="RPFW01000003">
    <property type="protein sequence ID" value="TVZ04229.1"/>
    <property type="molecule type" value="Genomic_DNA"/>
</dbReference>
<dbReference type="RefSeq" id="WP_145854098.1">
    <property type="nucleotide sequence ID" value="NZ_RPFW01000003.1"/>
</dbReference>
<evidence type="ECO:0000313" key="2">
    <source>
        <dbReference type="Proteomes" id="UP000460272"/>
    </source>
</evidence>
<dbReference type="Gene3D" id="3.30.530.20">
    <property type="match status" value="1"/>
</dbReference>
<dbReference type="Pfam" id="PF10604">
    <property type="entry name" value="Polyketide_cyc2"/>
    <property type="match status" value="1"/>
</dbReference>
<dbReference type="OrthoDB" id="5458416at2"/>
<dbReference type="InterPro" id="IPR019587">
    <property type="entry name" value="Polyketide_cyclase/dehydratase"/>
</dbReference>
<sequence>MTETRRLTGRLHVGLPPAEAFRLFTPRGEQDWAHGWQPHFPAPAPDDTEPGTVFETSAHGQHTIWLVTERERGCRIGYTRVTPGHQAGRVTVRLTAAGDGSEVEVTYQLTALSEAAGRHLADFADGYDGYLRSWEEAIDALLATRG</sequence>
<reference evidence="1 2" key="1">
    <citation type="submission" date="2018-11" db="EMBL/GenBank/DDBJ databases">
        <title>Trebonia kvetii gen.nov., sp.nov., a novel acidophilic actinobacterium, and proposal of the new actinobacterial family Treboniaceae fam. nov.</title>
        <authorList>
            <person name="Rapoport D."/>
            <person name="Sagova-Mareckova M."/>
            <person name="Sedlacek I."/>
            <person name="Provaznik J."/>
            <person name="Kralova S."/>
            <person name="Pavlinic D."/>
            <person name="Benes V."/>
            <person name="Kopecky J."/>
        </authorList>
    </citation>
    <scope>NUCLEOTIDE SEQUENCE [LARGE SCALE GENOMIC DNA]</scope>
    <source>
        <strain evidence="1 2">15Tr583</strain>
    </source>
</reference>
<evidence type="ECO:0000313" key="1">
    <source>
        <dbReference type="EMBL" id="TVZ04229.1"/>
    </source>
</evidence>
<dbReference type="AlphaFoldDB" id="A0A6P2BYK8"/>
<dbReference type="SUPFAM" id="SSF55961">
    <property type="entry name" value="Bet v1-like"/>
    <property type="match status" value="1"/>
</dbReference>
<gene>
    <name evidence="1" type="ORF">EAS64_17725</name>
</gene>
<organism evidence="1 2">
    <name type="scientific">Trebonia kvetii</name>
    <dbReference type="NCBI Taxonomy" id="2480626"/>
    <lineage>
        <taxon>Bacteria</taxon>
        <taxon>Bacillati</taxon>
        <taxon>Actinomycetota</taxon>
        <taxon>Actinomycetes</taxon>
        <taxon>Streptosporangiales</taxon>
        <taxon>Treboniaceae</taxon>
        <taxon>Trebonia</taxon>
    </lineage>
</organism>
<accession>A0A6P2BYK8</accession>